<dbReference type="AlphaFoldDB" id="A0A0C1Y8I6"/>
<reference evidence="1" key="1">
    <citation type="submission" date="2014-11" db="EMBL/GenBank/DDBJ databases">
        <authorList>
            <person name="Malar M.C."/>
            <person name="Sen D."/>
            <person name="Tripathy S."/>
        </authorList>
    </citation>
    <scope>NUCLEOTIDE SEQUENCE</scope>
    <source>
        <strain evidence="1">BDU141951</strain>
    </source>
</reference>
<protein>
    <submittedName>
        <fullName evidence="1">Uncharacterized protein</fullName>
    </submittedName>
</protein>
<dbReference type="EMBL" id="JTHE02000003">
    <property type="protein sequence ID" value="NEV68740.1"/>
    <property type="molecule type" value="Genomic_DNA"/>
</dbReference>
<organism evidence="1">
    <name type="scientific">Lyngbya confervoides BDU141951</name>
    <dbReference type="NCBI Taxonomy" id="1574623"/>
    <lineage>
        <taxon>Bacteria</taxon>
        <taxon>Bacillati</taxon>
        <taxon>Cyanobacteriota</taxon>
        <taxon>Cyanophyceae</taxon>
        <taxon>Oscillatoriophycideae</taxon>
        <taxon>Oscillatoriales</taxon>
        <taxon>Microcoleaceae</taxon>
        <taxon>Lyngbya</taxon>
    </lineage>
</organism>
<reference evidence="1" key="3">
    <citation type="submission" date="2020-02" db="EMBL/GenBank/DDBJ databases">
        <authorList>
            <person name="Sarangi A.N."/>
            <person name="Ghosh S."/>
            <person name="Mukherjee M."/>
            <person name="Tripathy S."/>
        </authorList>
    </citation>
    <scope>NUCLEOTIDE SEQUENCE</scope>
    <source>
        <strain evidence="1">BDU141951</strain>
    </source>
</reference>
<evidence type="ECO:0000313" key="1">
    <source>
        <dbReference type="EMBL" id="NEV68740.1"/>
    </source>
</evidence>
<sequence>MKPQQNPKYQVGAVLHKNDYGTWIAGVIVALTEDPYRPNVCWFGPVIKDADGDDAISTESYCDAWIERRAYVRNCRHVANCSDGTRDREHLWLVAIDTWADYEEIRREREREREERIAEMAPKSSKMGDFNDLLRQLQSLPRIRPEDFPETA</sequence>
<proteinExistence type="predicted"/>
<comment type="caution">
    <text evidence="1">The sequence shown here is derived from an EMBL/GenBank/DDBJ whole genome shotgun (WGS) entry which is preliminary data.</text>
</comment>
<accession>A0A0C1Y8I6</accession>
<gene>
    <name evidence="1" type="ORF">QQ91_016650</name>
</gene>
<reference evidence="1" key="2">
    <citation type="journal article" date="2015" name="Genome Announc.">
        <title>Draft Genome Sequence of Filamentous Marine Cyanobacterium Lyngbya confervoides Strain BDU141951.</title>
        <authorList>
            <person name="Chandrababunaidu M.M."/>
            <person name="Sen D."/>
            <person name="Tripathy S."/>
        </authorList>
    </citation>
    <scope>NUCLEOTIDE SEQUENCE</scope>
    <source>
        <strain evidence="1">BDU141951</strain>
    </source>
</reference>
<name>A0A0C1Y8I6_9CYAN</name>